<feature type="non-terminal residue" evidence="2">
    <location>
        <position position="248"/>
    </location>
</feature>
<keyword evidence="3" id="KW-1185">Reference proteome</keyword>
<gene>
    <name evidence="2" type="ORF">FWILDA_LOCUS15193</name>
</gene>
<dbReference type="EMBL" id="CAMKVN010007620">
    <property type="protein sequence ID" value="CAI2191681.1"/>
    <property type="molecule type" value="Genomic_DNA"/>
</dbReference>
<proteinExistence type="predicted"/>
<name>A0A9W4T620_9GLOM</name>
<feature type="region of interest" description="Disordered" evidence="1">
    <location>
        <begin position="22"/>
        <end position="59"/>
    </location>
</feature>
<comment type="caution">
    <text evidence="2">The sequence shown here is derived from an EMBL/GenBank/DDBJ whole genome shotgun (WGS) entry which is preliminary data.</text>
</comment>
<reference evidence="2" key="1">
    <citation type="submission" date="2022-08" db="EMBL/GenBank/DDBJ databases">
        <authorList>
            <person name="Kallberg Y."/>
            <person name="Tangrot J."/>
            <person name="Rosling A."/>
        </authorList>
    </citation>
    <scope>NUCLEOTIDE SEQUENCE</scope>
    <source>
        <strain evidence="2">Wild A</strain>
    </source>
</reference>
<feature type="non-terminal residue" evidence="2">
    <location>
        <position position="1"/>
    </location>
</feature>
<organism evidence="2 3">
    <name type="scientific">Funneliformis geosporum</name>
    <dbReference type="NCBI Taxonomy" id="1117311"/>
    <lineage>
        <taxon>Eukaryota</taxon>
        <taxon>Fungi</taxon>
        <taxon>Fungi incertae sedis</taxon>
        <taxon>Mucoromycota</taxon>
        <taxon>Glomeromycotina</taxon>
        <taxon>Glomeromycetes</taxon>
        <taxon>Glomerales</taxon>
        <taxon>Glomeraceae</taxon>
        <taxon>Funneliformis</taxon>
    </lineage>
</organism>
<evidence type="ECO:0000313" key="2">
    <source>
        <dbReference type="EMBL" id="CAI2191681.1"/>
    </source>
</evidence>
<evidence type="ECO:0000313" key="3">
    <source>
        <dbReference type="Proteomes" id="UP001153678"/>
    </source>
</evidence>
<dbReference type="Proteomes" id="UP001153678">
    <property type="component" value="Unassembled WGS sequence"/>
</dbReference>
<accession>A0A9W4T620</accession>
<feature type="compositionally biased region" description="Low complexity" evidence="1">
    <location>
        <begin position="43"/>
        <end position="59"/>
    </location>
</feature>
<sequence length="248" mass="27684">GFLCFTPPSSLHERVMTRKNAVKQKNSNPKFVPYVAPKNPKEAAISPPATSSSSTSTSVPSNLDIEIVKEVFGSPPTKEMESKLLDPDEHLDDDDMDEDLKDFTVVTKATPFAVANSIKFTPKEKNNSKIILAINNIFAQNDEFKGVSVRRVNLTRSVVVYFATSDAAAAALHVTIPELKIEKFFDYTQYKTDMQFNERTIHVTDIPLQMKPANIKQIAYPLDPLPLSINSSNVRHVKQSLNSIYKVL</sequence>
<evidence type="ECO:0000256" key="1">
    <source>
        <dbReference type="SAM" id="MobiDB-lite"/>
    </source>
</evidence>
<protein>
    <submittedName>
        <fullName evidence="2">16125_t:CDS:1</fullName>
    </submittedName>
</protein>
<dbReference type="AlphaFoldDB" id="A0A9W4T620"/>